<evidence type="ECO:0000313" key="1">
    <source>
        <dbReference type="EMBL" id="ANB72607.1"/>
    </source>
</evidence>
<gene>
    <name evidence="1" type="ORF">AYM40_09685</name>
</gene>
<sequence length="91" mass="9427">MIDCADERHGVFALSQNSSRCAAASVGLTLRASRSKSVVPSASSSSLICRVITDGDVLMWSAAQAGFAVTFVPLAQNSLSIAGVCSAREYT</sequence>
<dbReference type="AlphaFoldDB" id="A0A167VY40"/>
<name>A0A167VY40_9BURK</name>
<dbReference type="Proteomes" id="UP000076852">
    <property type="component" value="Chromosome 1"/>
</dbReference>
<organism evidence="1 2">
    <name type="scientific">Paraburkholderia phytofirmans OLGA172</name>
    <dbReference type="NCBI Taxonomy" id="1417228"/>
    <lineage>
        <taxon>Bacteria</taxon>
        <taxon>Pseudomonadati</taxon>
        <taxon>Pseudomonadota</taxon>
        <taxon>Betaproteobacteria</taxon>
        <taxon>Burkholderiales</taxon>
        <taxon>Burkholderiaceae</taxon>
        <taxon>Paraburkholderia</taxon>
    </lineage>
</organism>
<reference evidence="1 2" key="1">
    <citation type="journal article" date="2016" name="Gene">
        <title>PacBio SMRT assembly of a complex multi-replicon genome reveals chlorocatechol degradative operon in a region of genome plasticity.</title>
        <authorList>
            <person name="Ricker N."/>
            <person name="Shen S.Y."/>
            <person name="Goordial J."/>
            <person name="Jin S."/>
            <person name="Fulthorpe R.R."/>
        </authorList>
    </citation>
    <scope>NUCLEOTIDE SEQUENCE [LARGE SCALE GENOMIC DNA]</scope>
    <source>
        <strain evidence="1 2">OLGA172</strain>
    </source>
</reference>
<protein>
    <submittedName>
        <fullName evidence="1">Uncharacterized protein</fullName>
    </submittedName>
</protein>
<evidence type="ECO:0000313" key="2">
    <source>
        <dbReference type="Proteomes" id="UP000076852"/>
    </source>
</evidence>
<dbReference type="KEGG" id="buz:AYM40_09685"/>
<accession>A0A167VY40</accession>
<keyword evidence="2" id="KW-1185">Reference proteome</keyword>
<dbReference type="EMBL" id="CP014578">
    <property type="protein sequence ID" value="ANB72607.1"/>
    <property type="molecule type" value="Genomic_DNA"/>
</dbReference>
<dbReference type="STRING" id="1804984.AYM40_09685"/>
<proteinExistence type="predicted"/>